<gene>
    <name evidence="3" type="ORF">KEC16_07075</name>
</gene>
<proteinExistence type="inferred from homology"/>
<evidence type="ECO:0000256" key="2">
    <source>
        <dbReference type="ARBA" id="ARBA00022723"/>
    </source>
</evidence>
<evidence type="ECO:0000256" key="1">
    <source>
        <dbReference type="ARBA" id="ARBA00008635"/>
    </source>
</evidence>
<dbReference type="Pfam" id="PF05163">
    <property type="entry name" value="DinB"/>
    <property type="match status" value="1"/>
</dbReference>
<comment type="similarity">
    <text evidence="1">Belongs to the DinB family.</text>
</comment>
<name>A0ABS5IAL6_9PROT</name>
<dbReference type="EMBL" id="JAGTUF010000004">
    <property type="protein sequence ID" value="MBR9971470.1"/>
    <property type="molecule type" value="Genomic_DNA"/>
</dbReference>
<keyword evidence="4" id="KW-1185">Reference proteome</keyword>
<dbReference type="InterPro" id="IPR034660">
    <property type="entry name" value="DinB/YfiT-like"/>
</dbReference>
<dbReference type="PANTHER" id="PTHR37302:SF1">
    <property type="entry name" value="PROTEIN DINB"/>
    <property type="match status" value="1"/>
</dbReference>
<evidence type="ECO:0000313" key="3">
    <source>
        <dbReference type="EMBL" id="MBR9971470.1"/>
    </source>
</evidence>
<dbReference type="Proteomes" id="UP000680714">
    <property type="component" value="Unassembled WGS sequence"/>
</dbReference>
<comment type="caution">
    <text evidence="3">The sequence shown here is derived from an EMBL/GenBank/DDBJ whole genome shotgun (WGS) entry which is preliminary data.</text>
</comment>
<accession>A0ABS5IAL6</accession>
<protein>
    <submittedName>
        <fullName evidence="3">DinB family protein</fullName>
    </submittedName>
</protein>
<sequence length="165" mass="18239">MTPATLRRLSRYNAWANQRLYAACGALDPAEFAGPRPSFFGSIMATLNHALVADMIWLGRFTDRYDHGITALDQILHDAFDPLARARAELDGVIIAHFDGPMGDLEAPFSYRTMAGGAAVTPLGLTMLHMFTHTTHHRGQVHDMLSATPTAPPVLDFVYYLRENP</sequence>
<dbReference type="RefSeq" id="WP_211547263.1">
    <property type="nucleotide sequence ID" value="NZ_JAGTUF010000004.1"/>
</dbReference>
<reference evidence="3 4" key="1">
    <citation type="submission" date="2021-04" db="EMBL/GenBank/DDBJ databases">
        <title>Magnetospirillum sulfuroxidans sp. nov., a facultative chemolithoautotrophic sulfur-oxidizing alphaproteobacterium isolated from freshwater sediment and proposals for Paramagetospirillum gen. nov., and Magnetospirillaceae fam. nov.</title>
        <authorList>
            <person name="Koziaeva V."/>
            <person name="Geelhoed J.S."/>
            <person name="Sorokin D.Y."/>
            <person name="Grouzdev D.S."/>
        </authorList>
    </citation>
    <scope>NUCLEOTIDE SEQUENCE [LARGE SCALE GENOMIC DNA]</scope>
    <source>
        <strain evidence="3 4">J10</strain>
    </source>
</reference>
<dbReference type="PANTHER" id="PTHR37302">
    <property type="entry name" value="SLR1116 PROTEIN"/>
    <property type="match status" value="1"/>
</dbReference>
<evidence type="ECO:0000313" key="4">
    <source>
        <dbReference type="Proteomes" id="UP000680714"/>
    </source>
</evidence>
<dbReference type="InterPro" id="IPR007837">
    <property type="entry name" value="DinB"/>
</dbReference>
<dbReference type="SUPFAM" id="SSF109854">
    <property type="entry name" value="DinB/YfiT-like putative metalloenzymes"/>
    <property type="match status" value="1"/>
</dbReference>
<organism evidence="3 4">
    <name type="scientific">Magnetospirillum sulfuroxidans</name>
    <dbReference type="NCBI Taxonomy" id="611300"/>
    <lineage>
        <taxon>Bacteria</taxon>
        <taxon>Pseudomonadati</taxon>
        <taxon>Pseudomonadota</taxon>
        <taxon>Alphaproteobacteria</taxon>
        <taxon>Rhodospirillales</taxon>
        <taxon>Rhodospirillaceae</taxon>
        <taxon>Magnetospirillum</taxon>
    </lineage>
</organism>
<dbReference type="Gene3D" id="1.20.120.450">
    <property type="entry name" value="dinb family like domain"/>
    <property type="match status" value="1"/>
</dbReference>
<keyword evidence="2" id="KW-0479">Metal-binding</keyword>